<name>A0A6M0H803_9CLOT</name>
<dbReference type="HAMAP" id="MF_00488">
    <property type="entry name" value="Lactate_dehydrog"/>
    <property type="match status" value="1"/>
</dbReference>
<feature type="binding site" evidence="7">
    <location>
        <begin position="121"/>
        <end position="123"/>
    </location>
    <ligand>
        <name>NAD(+)</name>
        <dbReference type="ChEBI" id="CHEBI:57540"/>
    </ligand>
</feature>
<feature type="binding site" evidence="7">
    <location>
        <position position="233"/>
    </location>
    <ligand>
        <name>substrate</name>
    </ligand>
</feature>
<keyword evidence="4 7" id="KW-0560">Oxidoreductase</keyword>
<comment type="subunit">
    <text evidence="7">Homotetramer.</text>
</comment>
<dbReference type="NCBIfam" id="TIGR01771">
    <property type="entry name" value="L-LDH-NAD"/>
    <property type="match status" value="1"/>
</dbReference>
<dbReference type="PROSITE" id="PS51257">
    <property type="entry name" value="PROKAR_LIPOPROTEIN"/>
    <property type="match status" value="1"/>
</dbReference>
<comment type="subcellular location">
    <subcellularLocation>
        <location evidence="7">Cytoplasm</location>
    </subcellularLocation>
</comment>
<comment type="similarity">
    <text evidence="2 7">Belongs to the LDH/MDH superfamily. LDH family.</text>
</comment>
<feature type="binding site" evidence="7">
    <location>
        <begin position="151"/>
        <end position="154"/>
    </location>
    <ligand>
        <name>substrate</name>
    </ligand>
</feature>
<reference evidence="12 13" key="1">
    <citation type="submission" date="2020-02" db="EMBL/GenBank/DDBJ databases">
        <title>Genome assembly of a novel Clostridium senegalense strain.</title>
        <authorList>
            <person name="Gupta T.B."/>
            <person name="Jauregui R."/>
            <person name="Maclean P."/>
            <person name="Nawarathana A."/>
            <person name="Brightwell G."/>
        </authorList>
    </citation>
    <scope>NUCLEOTIDE SEQUENCE [LARGE SCALE GENOMIC DNA]</scope>
    <source>
        <strain evidence="12 13">AGRFS4</strain>
    </source>
</reference>
<evidence type="ECO:0000256" key="8">
    <source>
        <dbReference type="PIRSR" id="PIRSR000102-1"/>
    </source>
</evidence>
<protein>
    <recommendedName>
        <fullName evidence="3 7">L-lactate dehydrogenase</fullName>
        <shortName evidence="7">L-LDH</shortName>
        <ecNumber evidence="3 7">1.1.1.27</ecNumber>
    </recommendedName>
</protein>
<feature type="binding site" evidence="7">
    <location>
        <position position="68"/>
    </location>
    <ligand>
        <name>NAD(+)</name>
        <dbReference type="ChEBI" id="CHEBI:57540"/>
    </ligand>
</feature>
<feature type="domain" description="Lactate/malate dehydrogenase N-terminal" evidence="10">
    <location>
        <begin position="7"/>
        <end position="145"/>
    </location>
</feature>
<dbReference type="NCBIfam" id="NF004863">
    <property type="entry name" value="PRK06223.1"/>
    <property type="match status" value="1"/>
</dbReference>
<gene>
    <name evidence="7" type="primary">ldh</name>
    <name evidence="12" type="ORF">G3M99_14235</name>
</gene>
<dbReference type="GO" id="GO:0006096">
    <property type="term" value="P:glycolytic process"/>
    <property type="evidence" value="ECO:0007669"/>
    <property type="project" value="UniProtKB-UniRule"/>
</dbReference>
<organism evidence="12 13">
    <name type="scientific">Clostridium senegalense</name>
    <dbReference type="NCBI Taxonomy" id="1465809"/>
    <lineage>
        <taxon>Bacteria</taxon>
        <taxon>Bacillati</taxon>
        <taxon>Bacillota</taxon>
        <taxon>Clostridia</taxon>
        <taxon>Eubacteriales</taxon>
        <taxon>Clostridiaceae</taxon>
        <taxon>Clostridium</taxon>
    </lineage>
</organism>
<evidence type="ECO:0000259" key="11">
    <source>
        <dbReference type="Pfam" id="PF02866"/>
    </source>
</evidence>
<dbReference type="InterPro" id="IPR036291">
    <property type="entry name" value="NAD(P)-bd_dom_sf"/>
</dbReference>
<dbReference type="PANTHER" id="PTHR43128">
    <property type="entry name" value="L-2-HYDROXYCARBOXYLATE DEHYDROGENASE (NAD(P)(+))"/>
    <property type="match status" value="1"/>
</dbReference>
<evidence type="ECO:0000256" key="1">
    <source>
        <dbReference type="ARBA" id="ARBA00004843"/>
    </source>
</evidence>
<proteinExistence type="inferred from homology"/>
<feature type="binding site" evidence="7">
    <location>
        <begin position="123"/>
        <end position="126"/>
    </location>
    <ligand>
        <name>substrate</name>
    </ligand>
</feature>
<dbReference type="EMBL" id="JAAGPU010000030">
    <property type="protein sequence ID" value="NEU05991.1"/>
    <property type="molecule type" value="Genomic_DNA"/>
</dbReference>
<dbReference type="PRINTS" id="PR00086">
    <property type="entry name" value="LLDHDRGNASE"/>
</dbReference>
<comment type="pathway">
    <text evidence="1 7">Fermentation; pyruvate fermentation to lactate; (S)-lactate from pyruvate: step 1/1.</text>
</comment>
<dbReference type="InterPro" id="IPR001557">
    <property type="entry name" value="L-lactate/malate_DH"/>
</dbReference>
<dbReference type="NCBIfam" id="NF000824">
    <property type="entry name" value="PRK00066.1"/>
    <property type="match status" value="1"/>
</dbReference>
<evidence type="ECO:0000256" key="4">
    <source>
        <dbReference type="ARBA" id="ARBA00023002"/>
    </source>
</evidence>
<dbReference type="InterPro" id="IPR015955">
    <property type="entry name" value="Lactate_DH/Glyco_Ohase_4_C"/>
</dbReference>
<keyword evidence="7" id="KW-0963">Cytoplasm</keyword>
<feature type="binding site" evidence="7 9">
    <location>
        <position position="37"/>
    </location>
    <ligand>
        <name>NAD(+)</name>
        <dbReference type="ChEBI" id="CHEBI:57540"/>
    </ligand>
</feature>
<feature type="binding site" evidence="7">
    <location>
        <position position="146"/>
    </location>
    <ligand>
        <name>NAD(+)</name>
        <dbReference type="ChEBI" id="CHEBI:57540"/>
    </ligand>
</feature>
<dbReference type="PIRSF" id="PIRSF000102">
    <property type="entry name" value="Lac_mal_DH"/>
    <property type="match status" value="1"/>
</dbReference>
<keyword evidence="5 7" id="KW-0520">NAD</keyword>
<dbReference type="InterPro" id="IPR022383">
    <property type="entry name" value="Lactate/malate_DH_C"/>
</dbReference>
<comment type="caution">
    <text evidence="12">The sequence shown here is derived from an EMBL/GenBank/DDBJ whole genome shotgun (WGS) entry which is preliminary data.</text>
</comment>
<evidence type="ECO:0000256" key="2">
    <source>
        <dbReference type="ARBA" id="ARBA00006054"/>
    </source>
</evidence>
<feature type="binding site" evidence="7">
    <location>
        <position position="104"/>
    </location>
    <ligand>
        <name>NAD(+)</name>
        <dbReference type="ChEBI" id="CHEBI:57540"/>
    </ligand>
</feature>
<feature type="domain" description="Lactate/malate dehydrogenase C-terminal" evidence="11">
    <location>
        <begin position="148"/>
        <end position="313"/>
    </location>
</feature>
<dbReference type="GO" id="GO:0004459">
    <property type="term" value="F:L-lactate dehydrogenase (NAD+) activity"/>
    <property type="evidence" value="ECO:0007669"/>
    <property type="project" value="UniProtKB-UniRule"/>
</dbReference>
<dbReference type="GO" id="GO:0006089">
    <property type="term" value="P:lactate metabolic process"/>
    <property type="evidence" value="ECO:0007669"/>
    <property type="project" value="TreeGrafter"/>
</dbReference>
<sequence length="316" mass="34394">MSIKSRKVAIIGTGLVGSSCAYALVNQGICEEIIMIDINKDRAKSEALDLMHSVEYMSLRTKIRVGSYEDCNDVDAVVITAGPPPQPGQTRLDTLEVSVKICNSIVEPVMKSGFNGFFILASNPVDVISYHVLKLSGLPKNKVIGTGTALDTARLKSIISEKLGGIDTKSIQAFAMGEHGDSQMVPWSCVTVAGESFLKLVSNYNKIEEDNLDDIVKETAKAGWEIINGKGSTYYGIGATVVGVLKAIFHDEKKVIPVSALLEGEYEQNDVYMGVPSILGKNGIEKIIELDMKEKEKYEFNNSANILKEYIAKLGY</sequence>
<evidence type="ECO:0000256" key="3">
    <source>
        <dbReference type="ARBA" id="ARBA00012967"/>
    </source>
</evidence>
<dbReference type="PANTHER" id="PTHR43128:SF16">
    <property type="entry name" value="L-LACTATE DEHYDROGENASE"/>
    <property type="match status" value="1"/>
</dbReference>
<feature type="binding site" evidence="7">
    <location>
        <position position="16"/>
    </location>
    <ligand>
        <name>NAD(+)</name>
        <dbReference type="ChEBI" id="CHEBI:57540"/>
    </ligand>
</feature>
<dbReference type="CDD" id="cd05291">
    <property type="entry name" value="HicDH_like"/>
    <property type="match status" value="1"/>
</dbReference>
<dbReference type="Pfam" id="PF00056">
    <property type="entry name" value="Ldh_1_N"/>
    <property type="match status" value="1"/>
</dbReference>
<keyword evidence="13" id="KW-1185">Reference proteome</keyword>
<dbReference type="FunFam" id="3.40.50.720:FF:000018">
    <property type="entry name" value="Malate dehydrogenase"/>
    <property type="match status" value="1"/>
</dbReference>
<dbReference type="AlphaFoldDB" id="A0A6M0H803"/>
<dbReference type="Gene3D" id="3.90.110.10">
    <property type="entry name" value="Lactate dehydrogenase/glycoside hydrolase, family 4, C-terminal"/>
    <property type="match status" value="1"/>
</dbReference>
<dbReference type="SUPFAM" id="SSF56327">
    <property type="entry name" value="LDH C-terminal domain-like"/>
    <property type="match status" value="1"/>
</dbReference>
<feature type="binding site" evidence="7">
    <location>
        <position position="91"/>
    </location>
    <ligand>
        <name>substrate</name>
    </ligand>
</feature>
<dbReference type="UniPathway" id="UPA00554">
    <property type="reaction ID" value="UER00611"/>
</dbReference>
<feature type="active site" description="Proton acceptor" evidence="7 8">
    <location>
        <position position="179"/>
    </location>
</feature>
<dbReference type="RefSeq" id="WP_061995954.1">
    <property type="nucleotide sequence ID" value="NZ_JAAGPU010000030.1"/>
</dbReference>
<dbReference type="InterPro" id="IPR011304">
    <property type="entry name" value="L-lactate_DH"/>
</dbReference>
<evidence type="ECO:0000256" key="7">
    <source>
        <dbReference type="HAMAP-Rule" id="MF_00488"/>
    </source>
</evidence>
<dbReference type="Pfam" id="PF02866">
    <property type="entry name" value="Ldh_1_C"/>
    <property type="match status" value="1"/>
</dbReference>
<feature type="binding site" evidence="9">
    <location>
        <begin position="12"/>
        <end position="17"/>
    </location>
    <ligand>
        <name>NAD(+)</name>
        <dbReference type="ChEBI" id="CHEBI:57540"/>
    </ligand>
</feature>
<evidence type="ECO:0000313" key="13">
    <source>
        <dbReference type="Proteomes" id="UP000481872"/>
    </source>
</evidence>
<dbReference type="PROSITE" id="PS00064">
    <property type="entry name" value="L_LDH"/>
    <property type="match status" value="1"/>
</dbReference>
<evidence type="ECO:0000259" key="10">
    <source>
        <dbReference type="Pfam" id="PF00056"/>
    </source>
</evidence>
<dbReference type="GO" id="GO:0005737">
    <property type="term" value="C:cytoplasm"/>
    <property type="evidence" value="ECO:0007669"/>
    <property type="project" value="UniProtKB-SubCell"/>
</dbReference>
<evidence type="ECO:0000256" key="5">
    <source>
        <dbReference type="ARBA" id="ARBA00023027"/>
    </source>
</evidence>
<comment type="caution">
    <text evidence="7">Lacks conserved residue(s) required for the propagation of feature annotation.</text>
</comment>
<accession>A0A6M0H803</accession>
<dbReference type="Proteomes" id="UP000481872">
    <property type="component" value="Unassembled WGS sequence"/>
</dbReference>
<dbReference type="InterPro" id="IPR018177">
    <property type="entry name" value="L-lactate_DH_AS"/>
</dbReference>
<evidence type="ECO:0000313" key="12">
    <source>
        <dbReference type="EMBL" id="NEU05991.1"/>
    </source>
</evidence>
<evidence type="ECO:0000256" key="6">
    <source>
        <dbReference type="ARBA" id="ARBA00049258"/>
    </source>
</evidence>
<comment type="catalytic activity">
    <reaction evidence="6 7">
        <text>(S)-lactate + NAD(+) = pyruvate + NADH + H(+)</text>
        <dbReference type="Rhea" id="RHEA:23444"/>
        <dbReference type="ChEBI" id="CHEBI:15361"/>
        <dbReference type="ChEBI" id="CHEBI:15378"/>
        <dbReference type="ChEBI" id="CHEBI:16651"/>
        <dbReference type="ChEBI" id="CHEBI:57540"/>
        <dbReference type="ChEBI" id="CHEBI:57945"/>
        <dbReference type="EC" id="1.1.1.27"/>
    </reaction>
</comment>
<comment type="function">
    <text evidence="7">Catalyzes the conversion of lactate to pyruvate.</text>
</comment>
<dbReference type="EC" id="1.1.1.27" evidence="3 7"/>
<dbReference type="InterPro" id="IPR001236">
    <property type="entry name" value="Lactate/malate_DH_N"/>
</dbReference>
<dbReference type="Gene3D" id="3.40.50.720">
    <property type="entry name" value="NAD(P)-binding Rossmann-like Domain"/>
    <property type="match status" value="1"/>
</dbReference>
<evidence type="ECO:0000256" key="9">
    <source>
        <dbReference type="PIRSR" id="PIRSR000102-3"/>
    </source>
</evidence>
<feature type="binding site" evidence="7">
    <location>
        <position position="42"/>
    </location>
    <ligand>
        <name>NAD(+)</name>
        <dbReference type="ChEBI" id="CHEBI:57540"/>
    </ligand>
</feature>
<dbReference type="SUPFAM" id="SSF51735">
    <property type="entry name" value="NAD(P)-binding Rossmann-fold domains"/>
    <property type="match status" value="1"/>
</dbReference>